<name>T1J6K9_STRMM</name>
<feature type="compositionally biased region" description="Polar residues" evidence="1">
    <location>
        <begin position="38"/>
        <end position="53"/>
    </location>
</feature>
<dbReference type="EMBL" id="JH431878">
    <property type="status" value="NOT_ANNOTATED_CDS"/>
    <property type="molecule type" value="Genomic_DNA"/>
</dbReference>
<evidence type="ECO:0000313" key="3">
    <source>
        <dbReference type="Proteomes" id="UP000014500"/>
    </source>
</evidence>
<feature type="compositionally biased region" description="Basic residues" evidence="1">
    <location>
        <begin position="93"/>
        <end position="102"/>
    </location>
</feature>
<evidence type="ECO:0000313" key="2">
    <source>
        <dbReference type="EnsemblMetazoa" id="SMAR009281-PA"/>
    </source>
</evidence>
<accession>T1J6K9</accession>
<dbReference type="Proteomes" id="UP000014500">
    <property type="component" value="Unassembled WGS sequence"/>
</dbReference>
<feature type="region of interest" description="Disordered" evidence="1">
    <location>
        <begin position="1"/>
        <end position="53"/>
    </location>
</feature>
<reference evidence="3" key="1">
    <citation type="submission" date="2011-05" db="EMBL/GenBank/DDBJ databases">
        <authorList>
            <person name="Richards S.R."/>
            <person name="Qu J."/>
            <person name="Jiang H."/>
            <person name="Jhangiani S.N."/>
            <person name="Agravi P."/>
            <person name="Goodspeed R."/>
            <person name="Gross S."/>
            <person name="Mandapat C."/>
            <person name="Jackson L."/>
            <person name="Mathew T."/>
            <person name="Pu L."/>
            <person name="Thornton R."/>
            <person name="Saada N."/>
            <person name="Wilczek-Boney K.B."/>
            <person name="Lee S."/>
            <person name="Kovar C."/>
            <person name="Wu Y."/>
            <person name="Scherer S.E."/>
            <person name="Worley K.C."/>
            <person name="Muzny D.M."/>
            <person name="Gibbs R."/>
        </authorList>
    </citation>
    <scope>NUCLEOTIDE SEQUENCE</scope>
    <source>
        <strain evidence="3">Brora</strain>
    </source>
</reference>
<keyword evidence="3" id="KW-1185">Reference proteome</keyword>
<sequence length="102" mass="11394">MGPKLKNAASLKHTSDDSITITEISSIPNPNSTNSNNDAAKSQMRSKNPQQTPKYLYRCPTLNHSADVPNIISAKNKFGHHNQPVEKQQQEMKKKKSSCIYL</sequence>
<feature type="compositionally biased region" description="Low complexity" evidence="1">
    <location>
        <begin position="17"/>
        <end position="37"/>
    </location>
</feature>
<proteinExistence type="predicted"/>
<feature type="region of interest" description="Disordered" evidence="1">
    <location>
        <begin position="78"/>
        <end position="102"/>
    </location>
</feature>
<organism evidence="2 3">
    <name type="scientific">Strigamia maritima</name>
    <name type="common">European centipede</name>
    <name type="synonym">Geophilus maritimus</name>
    <dbReference type="NCBI Taxonomy" id="126957"/>
    <lineage>
        <taxon>Eukaryota</taxon>
        <taxon>Metazoa</taxon>
        <taxon>Ecdysozoa</taxon>
        <taxon>Arthropoda</taxon>
        <taxon>Myriapoda</taxon>
        <taxon>Chilopoda</taxon>
        <taxon>Pleurostigmophora</taxon>
        <taxon>Geophilomorpha</taxon>
        <taxon>Linotaeniidae</taxon>
        <taxon>Strigamia</taxon>
    </lineage>
</organism>
<reference evidence="2" key="2">
    <citation type="submission" date="2015-02" db="UniProtKB">
        <authorList>
            <consortium name="EnsemblMetazoa"/>
        </authorList>
    </citation>
    <scope>IDENTIFICATION</scope>
</reference>
<protein>
    <submittedName>
        <fullName evidence="2">Uncharacterized protein</fullName>
    </submittedName>
</protein>
<evidence type="ECO:0000256" key="1">
    <source>
        <dbReference type="SAM" id="MobiDB-lite"/>
    </source>
</evidence>
<dbReference type="EnsemblMetazoa" id="SMAR009281-RA">
    <property type="protein sequence ID" value="SMAR009281-PA"/>
    <property type="gene ID" value="SMAR009281"/>
</dbReference>
<dbReference type="HOGENOM" id="CLU_2280888_0_0_1"/>
<dbReference type="AlphaFoldDB" id="T1J6K9"/>